<evidence type="ECO:0000313" key="4">
    <source>
        <dbReference type="Proteomes" id="UP000436088"/>
    </source>
</evidence>
<evidence type="ECO:0008006" key="5">
    <source>
        <dbReference type="Google" id="ProtNLM"/>
    </source>
</evidence>
<protein>
    <recommendedName>
        <fullName evidence="5">Reverse transcriptase domain-containing protein</fullName>
    </recommendedName>
</protein>
<dbReference type="Proteomes" id="UP000436088">
    <property type="component" value="Unassembled WGS sequence"/>
</dbReference>
<keyword evidence="1" id="KW-0175">Coiled coil</keyword>
<reference evidence="3" key="1">
    <citation type="submission" date="2019-09" db="EMBL/GenBank/DDBJ databases">
        <title>Draft genome information of white flower Hibiscus syriacus.</title>
        <authorList>
            <person name="Kim Y.-M."/>
        </authorList>
    </citation>
    <scope>NUCLEOTIDE SEQUENCE [LARGE SCALE GENOMIC DNA]</scope>
    <source>
        <strain evidence="3">YM2019G1</strain>
    </source>
</reference>
<keyword evidence="4" id="KW-1185">Reference proteome</keyword>
<evidence type="ECO:0000256" key="1">
    <source>
        <dbReference type="SAM" id="Coils"/>
    </source>
</evidence>
<gene>
    <name evidence="3" type="ORF">F3Y22_tig00110556pilonHSYRG00089</name>
</gene>
<name>A0A6A3A9A2_HIBSY</name>
<comment type="caution">
    <text evidence="3">The sequence shown here is derived from an EMBL/GenBank/DDBJ whole genome shotgun (WGS) entry which is preliminary data.</text>
</comment>
<feature type="region of interest" description="Disordered" evidence="2">
    <location>
        <begin position="1"/>
        <end position="25"/>
    </location>
</feature>
<evidence type="ECO:0000256" key="2">
    <source>
        <dbReference type="SAM" id="MobiDB-lite"/>
    </source>
</evidence>
<dbReference type="EMBL" id="VEPZ02001028">
    <property type="protein sequence ID" value="KAE8700483.1"/>
    <property type="molecule type" value="Genomic_DNA"/>
</dbReference>
<dbReference type="AlphaFoldDB" id="A0A6A3A9A2"/>
<proteinExistence type="predicted"/>
<feature type="coiled-coil region" evidence="1">
    <location>
        <begin position="69"/>
        <end position="114"/>
    </location>
</feature>
<sequence length="278" mass="31431">MASRNQSQPPRCPATSRGLGDENTLDKRRRIGAVGRGTAKYEHAAEHNKRLKLCVKWFEQCDENHVLDNEKLKNSLESAEKKCIDTELEKKKKEEELNAVISEFRDNNASLQEMLSKEVSEKQDAINLHRSEIEARLCNHHFCFYLSILAASTPRRQQPMVALFPRFSSFQSTTYVRTTVGDTEAFPVEIGLHQGSALSPYIFALIMDDIYCATRRCTMVMSLGVVSVSEKLREEDYGGLGMSLGTTVGCGKEGRVDYSRRCQKERTTKAKVGRLLEI</sequence>
<organism evidence="3 4">
    <name type="scientific">Hibiscus syriacus</name>
    <name type="common">Rose of Sharon</name>
    <dbReference type="NCBI Taxonomy" id="106335"/>
    <lineage>
        <taxon>Eukaryota</taxon>
        <taxon>Viridiplantae</taxon>
        <taxon>Streptophyta</taxon>
        <taxon>Embryophyta</taxon>
        <taxon>Tracheophyta</taxon>
        <taxon>Spermatophyta</taxon>
        <taxon>Magnoliopsida</taxon>
        <taxon>eudicotyledons</taxon>
        <taxon>Gunneridae</taxon>
        <taxon>Pentapetalae</taxon>
        <taxon>rosids</taxon>
        <taxon>malvids</taxon>
        <taxon>Malvales</taxon>
        <taxon>Malvaceae</taxon>
        <taxon>Malvoideae</taxon>
        <taxon>Hibiscus</taxon>
    </lineage>
</organism>
<accession>A0A6A3A9A2</accession>
<evidence type="ECO:0000313" key="3">
    <source>
        <dbReference type="EMBL" id="KAE8700483.1"/>
    </source>
</evidence>